<sequence>MSQKAKEPPPEPPEPLEPDEPPEHAARNAAPATPNDPPKKPRREIPAGTTNLDITVPFEATLHPARRRNTIDGEPVFHTLERLRTIGNP</sequence>
<feature type="region of interest" description="Disordered" evidence="1">
    <location>
        <begin position="1"/>
        <end position="52"/>
    </location>
</feature>
<organism evidence="2 3">
    <name type="scientific">Paraoerskovia sediminicola</name>
    <dbReference type="NCBI Taxonomy" id="1138587"/>
    <lineage>
        <taxon>Bacteria</taxon>
        <taxon>Bacillati</taxon>
        <taxon>Actinomycetota</taxon>
        <taxon>Actinomycetes</taxon>
        <taxon>Micrococcales</taxon>
        <taxon>Cellulomonadaceae</taxon>
        <taxon>Paraoerskovia</taxon>
    </lineage>
</organism>
<evidence type="ECO:0000313" key="3">
    <source>
        <dbReference type="Proteomes" id="UP001321475"/>
    </source>
</evidence>
<proteinExistence type="predicted"/>
<evidence type="ECO:0000313" key="2">
    <source>
        <dbReference type="EMBL" id="BDZ41941.1"/>
    </source>
</evidence>
<dbReference type="Proteomes" id="UP001321475">
    <property type="component" value="Chromosome"/>
</dbReference>
<keyword evidence="3" id="KW-1185">Reference proteome</keyword>
<evidence type="ECO:0000256" key="1">
    <source>
        <dbReference type="SAM" id="MobiDB-lite"/>
    </source>
</evidence>
<protein>
    <submittedName>
        <fullName evidence="2">Uncharacterized protein</fullName>
    </submittedName>
</protein>
<name>A0ABM8G1H4_9CELL</name>
<gene>
    <name evidence="2" type="ORF">GCM10025865_12400</name>
</gene>
<dbReference type="EMBL" id="AP027729">
    <property type="protein sequence ID" value="BDZ41941.1"/>
    <property type="molecule type" value="Genomic_DNA"/>
</dbReference>
<accession>A0ABM8G1H4</accession>
<reference evidence="3" key="1">
    <citation type="journal article" date="2019" name="Int. J. Syst. Evol. Microbiol.">
        <title>The Global Catalogue of Microorganisms (GCM) 10K type strain sequencing project: providing services to taxonomists for standard genome sequencing and annotation.</title>
        <authorList>
            <consortium name="The Broad Institute Genomics Platform"/>
            <consortium name="The Broad Institute Genome Sequencing Center for Infectious Disease"/>
            <person name="Wu L."/>
            <person name="Ma J."/>
        </authorList>
    </citation>
    <scope>NUCLEOTIDE SEQUENCE [LARGE SCALE GENOMIC DNA]</scope>
    <source>
        <strain evidence="3">NBRC 108565</strain>
    </source>
</reference>